<organism evidence="2 3">
    <name type="scientific">Corchorus olitorius</name>
    <dbReference type="NCBI Taxonomy" id="93759"/>
    <lineage>
        <taxon>Eukaryota</taxon>
        <taxon>Viridiplantae</taxon>
        <taxon>Streptophyta</taxon>
        <taxon>Embryophyta</taxon>
        <taxon>Tracheophyta</taxon>
        <taxon>Spermatophyta</taxon>
        <taxon>Magnoliopsida</taxon>
        <taxon>eudicotyledons</taxon>
        <taxon>Gunneridae</taxon>
        <taxon>Pentapetalae</taxon>
        <taxon>rosids</taxon>
        <taxon>malvids</taxon>
        <taxon>Malvales</taxon>
        <taxon>Malvaceae</taxon>
        <taxon>Grewioideae</taxon>
        <taxon>Apeibeae</taxon>
        <taxon>Corchorus</taxon>
    </lineage>
</organism>
<protein>
    <submittedName>
        <fullName evidence="2">Uncharacterized protein</fullName>
    </submittedName>
</protein>
<reference evidence="3" key="1">
    <citation type="submission" date="2013-09" db="EMBL/GenBank/DDBJ databases">
        <title>Corchorus olitorius genome sequencing.</title>
        <authorList>
            <person name="Alam M."/>
            <person name="Haque M.S."/>
            <person name="Islam M.S."/>
            <person name="Emdad E.M."/>
            <person name="Islam M.M."/>
            <person name="Ahmed B."/>
            <person name="Halim A."/>
            <person name="Hossen Q.M.M."/>
            <person name="Hossain M.Z."/>
            <person name="Ahmed R."/>
            <person name="Khan M.M."/>
            <person name="Islam R."/>
            <person name="Rashid M.M."/>
            <person name="Khan S.A."/>
            <person name="Rahman M.S."/>
            <person name="Alam M."/>
            <person name="Yahiya A.S."/>
            <person name="Khan M.S."/>
            <person name="Azam M.S."/>
            <person name="Haque T."/>
            <person name="Lashkar M.Z.H."/>
            <person name="Akhand A.I."/>
            <person name="Morshed G."/>
            <person name="Roy S."/>
            <person name="Uddin K.S."/>
            <person name="Rabeya T."/>
            <person name="Hossain A.S."/>
            <person name="Chowdhury A."/>
            <person name="Snigdha A.R."/>
            <person name="Mortoza M.S."/>
            <person name="Matin S.A."/>
            <person name="Hoque S.M.E."/>
            <person name="Islam M.K."/>
            <person name="Roy D.K."/>
            <person name="Haider R."/>
            <person name="Moosa M.M."/>
            <person name="Elias S.M."/>
            <person name="Hasan A.M."/>
            <person name="Jahan S."/>
            <person name="Shafiuddin M."/>
            <person name="Mahmood N."/>
            <person name="Shommy N.S."/>
        </authorList>
    </citation>
    <scope>NUCLEOTIDE SEQUENCE [LARGE SCALE GENOMIC DNA]</scope>
    <source>
        <strain evidence="3">cv. O-4</strain>
    </source>
</reference>
<evidence type="ECO:0000313" key="2">
    <source>
        <dbReference type="EMBL" id="OMO90517.1"/>
    </source>
</evidence>
<feature type="compositionally biased region" description="Polar residues" evidence="1">
    <location>
        <begin position="487"/>
        <end position="502"/>
    </location>
</feature>
<feature type="compositionally biased region" description="Basic and acidic residues" evidence="1">
    <location>
        <begin position="874"/>
        <end position="885"/>
    </location>
</feature>
<feature type="compositionally biased region" description="Polar residues" evidence="1">
    <location>
        <begin position="764"/>
        <end position="777"/>
    </location>
</feature>
<dbReference type="OrthoDB" id="1908091at2759"/>
<feature type="region of interest" description="Disordered" evidence="1">
    <location>
        <begin position="411"/>
        <end position="442"/>
    </location>
</feature>
<feature type="region of interest" description="Disordered" evidence="1">
    <location>
        <begin position="469"/>
        <end position="532"/>
    </location>
</feature>
<name>A0A1R3J6S9_9ROSI</name>
<dbReference type="PANTHER" id="PTHR33870:SF32">
    <property type="match status" value="1"/>
</dbReference>
<feature type="region of interest" description="Disordered" evidence="1">
    <location>
        <begin position="553"/>
        <end position="582"/>
    </location>
</feature>
<proteinExistence type="predicted"/>
<evidence type="ECO:0000313" key="3">
    <source>
        <dbReference type="Proteomes" id="UP000187203"/>
    </source>
</evidence>
<dbReference type="PANTHER" id="PTHR33870">
    <property type="entry name" value="CARDIOMYOPATHY-ASSOCIATED PROTEIN"/>
    <property type="match status" value="1"/>
</dbReference>
<feature type="region of interest" description="Disordered" evidence="1">
    <location>
        <begin position="610"/>
        <end position="657"/>
    </location>
</feature>
<evidence type="ECO:0000256" key="1">
    <source>
        <dbReference type="SAM" id="MobiDB-lite"/>
    </source>
</evidence>
<dbReference type="EMBL" id="AWUE01016547">
    <property type="protein sequence ID" value="OMO90517.1"/>
    <property type="molecule type" value="Genomic_DNA"/>
</dbReference>
<feature type="region of interest" description="Disordered" evidence="1">
    <location>
        <begin position="857"/>
        <end position="892"/>
    </location>
</feature>
<dbReference type="AlphaFoldDB" id="A0A1R3J6S9"/>
<feature type="region of interest" description="Disordered" evidence="1">
    <location>
        <begin position="910"/>
        <end position="969"/>
    </location>
</feature>
<gene>
    <name evidence="2" type="ORF">COLO4_19108</name>
</gene>
<accession>A0A1R3J6S9</accession>
<feature type="compositionally biased region" description="Acidic residues" evidence="1">
    <location>
        <begin position="646"/>
        <end position="656"/>
    </location>
</feature>
<feature type="compositionally biased region" description="Polar residues" evidence="1">
    <location>
        <begin position="176"/>
        <end position="188"/>
    </location>
</feature>
<feature type="compositionally biased region" description="Acidic residues" evidence="1">
    <location>
        <begin position="564"/>
        <end position="579"/>
    </location>
</feature>
<feature type="region of interest" description="Disordered" evidence="1">
    <location>
        <begin position="171"/>
        <end position="192"/>
    </location>
</feature>
<keyword evidence="3" id="KW-1185">Reference proteome</keyword>
<feature type="compositionally biased region" description="Low complexity" evidence="1">
    <location>
        <begin position="251"/>
        <end position="265"/>
    </location>
</feature>
<feature type="region of interest" description="Disordered" evidence="1">
    <location>
        <begin position="727"/>
        <end position="843"/>
    </location>
</feature>
<feature type="region of interest" description="Disordered" evidence="1">
    <location>
        <begin position="248"/>
        <end position="310"/>
    </location>
</feature>
<dbReference type="Proteomes" id="UP000187203">
    <property type="component" value="Unassembled WGS sequence"/>
</dbReference>
<feature type="compositionally biased region" description="Basic and acidic residues" evidence="1">
    <location>
        <begin position="804"/>
        <end position="829"/>
    </location>
</feature>
<feature type="compositionally biased region" description="Basic and acidic residues" evidence="1">
    <location>
        <begin position="519"/>
        <end position="532"/>
    </location>
</feature>
<feature type="compositionally biased region" description="Polar residues" evidence="1">
    <location>
        <begin position="610"/>
        <end position="641"/>
    </location>
</feature>
<comment type="caution">
    <text evidence="2">The sequence shown here is derived from an EMBL/GenBank/DDBJ whole genome shotgun (WGS) entry which is preliminary data.</text>
</comment>
<sequence>MDVGFSELERNKRLESLIAKRRARKLFRMAIEKSLKDSNNPHHSQIAPILIVKSNLHGVVTTTDPDTEDVLQMPGSAPCVLLPGHNPFDLPYDPLEEKPNLMADSFHQEFMAATQKDLFLCRHESFCRGPVFALETTQDIPQNLQFGSYPSTEKRPVQAAAVSRFQRLLDKEGQTQHDSSSGIGSNSDLVDKLDDTNQNEAINSSEVSHDHEKSRESDNEYRIGIGVKMEKPQGIEPGLISRAESIRNNDSCCSSSSSSSSSTSSDELPLAKSPGQILNDHVRNNNFSIPPRAKTMNRLPYDSSPSPSDRRRVDLLLFNYPYRRHGHTPTCSIASDLQVEVSEIGSPPTTDGTVSPVADGDSVTYDGDIDRDVNSDNDELWGGSFNLSRNETRQRELLHGITEEDSVDVELPGLKSKPGETVPPLSETLSSENPGKTMHSMEKTMDHSPYESCVEKPEQLIEPQNKFTEDLNIDSNMKPVTHGDANASDSKSSQNIEDMNSDSIEHRHGNSETSNESKSTMEAEKKMEESQPLKCIEKDTQNLTDHNNIGKAPIAVQSRNDPESVPDDVDGQDVTDDDNLSGVKQRIGDSIAMALNRRLMLEHLTISSCSSPRSVLPQNNLADQMPISNVEQRIQTDVPRSNSEDIGGDDSADEQPQENLTVNMPQNAQQLMENSIETIEGSSEMIEKNSNSNTMDDMNELVLEDKHQKEDYSLKSSEGNAASILQLEGGSDKPIECDSGIDPPKIEEENVNSDVAETMKETHSPSNVIEESNNAENIDSLEANDKEKGNKNMTTDESESQPEEATRGPEKSNDEVADMNKTEATERDNASINPEITARQEEQVTDIKLELSQKSAAEVNSSVGDMNDSLVDNTTDKEMMNREGSESNTLDCINNGEDIKILTSQEGVLEAPNPEDDNLKGNETISGVGETTRGISVDHEFSMEESKPTESEVKSVAGPEENDSNLVAN</sequence>
<feature type="compositionally biased region" description="Basic and acidic residues" evidence="1">
    <location>
        <begin position="936"/>
        <end position="953"/>
    </location>
</feature>